<feature type="non-terminal residue" evidence="1">
    <location>
        <position position="107"/>
    </location>
</feature>
<gene>
    <name evidence="1" type="ORF">LSTR_LSTR016747</name>
</gene>
<name>A0A482XLB1_LAOST</name>
<accession>A0A482XLB1</accession>
<organism evidence="1 2">
    <name type="scientific">Laodelphax striatellus</name>
    <name type="common">Small brown planthopper</name>
    <name type="synonym">Delphax striatella</name>
    <dbReference type="NCBI Taxonomy" id="195883"/>
    <lineage>
        <taxon>Eukaryota</taxon>
        <taxon>Metazoa</taxon>
        <taxon>Ecdysozoa</taxon>
        <taxon>Arthropoda</taxon>
        <taxon>Hexapoda</taxon>
        <taxon>Insecta</taxon>
        <taxon>Pterygota</taxon>
        <taxon>Neoptera</taxon>
        <taxon>Paraneoptera</taxon>
        <taxon>Hemiptera</taxon>
        <taxon>Auchenorrhyncha</taxon>
        <taxon>Fulgoroidea</taxon>
        <taxon>Delphacidae</taxon>
        <taxon>Criomorphinae</taxon>
        <taxon>Laodelphax</taxon>
    </lineage>
</organism>
<comment type="caution">
    <text evidence="1">The sequence shown here is derived from an EMBL/GenBank/DDBJ whole genome shotgun (WGS) entry which is preliminary data.</text>
</comment>
<proteinExistence type="predicted"/>
<reference evidence="1 2" key="1">
    <citation type="journal article" date="2017" name="Gigascience">
        <title>Genome sequence of the small brown planthopper, Laodelphax striatellus.</title>
        <authorList>
            <person name="Zhu J."/>
            <person name="Jiang F."/>
            <person name="Wang X."/>
            <person name="Yang P."/>
            <person name="Bao Y."/>
            <person name="Zhao W."/>
            <person name="Wang W."/>
            <person name="Lu H."/>
            <person name="Wang Q."/>
            <person name="Cui N."/>
            <person name="Li J."/>
            <person name="Chen X."/>
            <person name="Luo L."/>
            <person name="Yu J."/>
            <person name="Kang L."/>
            <person name="Cui F."/>
        </authorList>
    </citation>
    <scope>NUCLEOTIDE SEQUENCE [LARGE SCALE GENOMIC DNA]</scope>
    <source>
        <strain evidence="1">Lst14</strain>
    </source>
</reference>
<dbReference type="InParanoid" id="A0A482XLB1"/>
<dbReference type="Proteomes" id="UP000291343">
    <property type="component" value="Unassembled WGS sequence"/>
</dbReference>
<dbReference type="EMBL" id="QKKF02006295">
    <property type="protein sequence ID" value="RZF46467.1"/>
    <property type="molecule type" value="Genomic_DNA"/>
</dbReference>
<keyword evidence="2" id="KW-1185">Reference proteome</keyword>
<sequence>MSSLRPGRTKIPTNSLTKVLFVIVVFYLVDNVSCGRQKQRIVDTRKVLDVPNTQQSVMPFEQIRYSVANVSNNYKSSTKFHHRGMGHLYFLTHQFINLILKGQAYPE</sequence>
<evidence type="ECO:0000313" key="1">
    <source>
        <dbReference type="EMBL" id="RZF46467.1"/>
    </source>
</evidence>
<dbReference type="AlphaFoldDB" id="A0A482XLB1"/>
<protein>
    <submittedName>
        <fullName evidence="1">Uncharacterized protein</fullName>
    </submittedName>
</protein>
<dbReference type="OrthoDB" id="6229420at2759"/>
<evidence type="ECO:0000313" key="2">
    <source>
        <dbReference type="Proteomes" id="UP000291343"/>
    </source>
</evidence>